<organism evidence="2 3">
    <name type="scientific">Tilletia indica</name>
    <dbReference type="NCBI Taxonomy" id="43049"/>
    <lineage>
        <taxon>Eukaryota</taxon>
        <taxon>Fungi</taxon>
        <taxon>Dikarya</taxon>
        <taxon>Basidiomycota</taxon>
        <taxon>Ustilaginomycotina</taxon>
        <taxon>Exobasidiomycetes</taxon>
        <taxon>Tilletiales</taxon>
        <taxon>Tilletiaceae</taxon>
        <taxon>Tilletia</taxon>
    </lineage>
</organism>
<sequence>MRSLQLSQPRLPQGHQQHAQTQRQQQPQHTPASGLYSAAALRNGTPHPQPPTGPFAHLRDRRIVGQGHGSAMAAALQGGRSTDRLIARMDQSASARTKDPIELVRTINEALCAAKALPHVRVDVVSLCPSGLTMLPRRGCSVQQLSAYKEAISISLGASTVDDNEQWERWVLHGVPTHAGSGQIDEEYLSRELDENLGGARRGEVKRLCKQEEDWSKKEATPVAFFTTTRANLTEGSTIRMLGRIFWMRRYRVRPDSIMCGSCGSYRHKTTDCRAEQRCRRCAQHGHKEEAHKAHCERCKSGKECVPLCMHCRGPHVAGDKACRNRPTWDRYAKAYTLAGGVELNRITALGDRSRNKSIRAAQGPASGANAAELGALPGSAAASHI</sequence>
<dbReference type="AlphaFoldDB" id="A0A8T8SFF4"/>
<dbReference type="EMBL" id="LWDF02001505">
    <property type="protein sequence ID" value="KAE8238505.1"/>
    <property type="molecule type" value="Genomic_DNA"/>
</dbReference>
<evidence type="ECO:0000313" key="2">
    <source>
        <dbReference type="EMBL" id="KAE8238505.1"/>
    </source>
</evidence>
<gene>
    <name evidence="2" type="ORF">A4X13_0g8482</name>
</gene>
<reference evidence="2" key="2">
    <citation type="journal article" date="2019" name="IMA Fungus">
        <title>Genome sequencing and comparison of five Tilletia species to identify candidate genes for the detection of regulated species infecting wheat.</title>
        <authorList>
            <person name="Nguyen H.D.T."/>
            <person name="Sultana T."/>
            <person name="Kesanakurti P."/>
            <person name="Hambleton S."/>
        </authorList>
    </citation>
    <scope>NUCLEOTIDE SEQUENCE</scope>
    <source>
        <strain evidence="2">DAOMC 236416</strain>
    </source>
</reference>
<protein>
    <recommendedName>
        <fullName evidence="4">CCHC-type domain-containing protein</fullName>
    </recommendedName>
</protein>
<dbReference type="Proteomes" id="UP000077521">
    <property type="component" value="Unassembled WGS sequence"/>
</dbReference>
<evidence type="ECO:0008006" key="4">
    <source>
        <dbReference type="Google" id="ProtNLM"/>
    </source>
</evidence>
<comment type="caution">
    <text evidence="2">The sequence shown here is derived from an EMBL/GenBank/DDBJ whole genome shotgun (WGS) entry which is preliminary data.</text>
</comment>
<proteinExistence type="predicted"/>
<evidence type="ECO:0000313" key="3">
    <source>
        <dbReference type="Proteomes" id="UP000077521"/>
    </source>
</evidence>
<feature type="region of interest" description="Disordered" evidence="1">
    <location>
        <begin position="1"/>
        <end position="33"/>
    </location>
</feature>
<feature type="compositionally biased region" description="Polar residues" evidence="1">
    <location>
        <begin position="1"/>
        <end position="10"/>
    </location>
</feature>
<reference evidence="2" key="1">
    <citation type="submission" date="2016-04" db="EMBL/GenBank/DDBJ databases">
        <authorList>
            <person name="Nguyen H.D."/>
            <person name="Samba Siva P."/>
            <person name="Cullis J."/>
            <person name="Levesque C.A."/>
            <person name="Hambleton S."/>
        </authorList>
    </citation>
    <scope>NUCLEOTIDE SEQUENCE</scope>
    <source>
        <strain evidence="2">DAOMC 236416</strain>
    </source>
</reference>
<accession>A0A8T8SFF4</accession>
<evidence type="ECO:0000256" key="1">
    <source>
        <dbReference type="SAM" id="MobiDB-lite"/>
    </source>
</evidence>
<feature type="compositionally biased region" description="Low complexity" evidence="1">
    <location>
        <begin position="12"/>
        <end position="32"/>
    </location>
</feature>
<name>A0A8T8SFF4_9BASI</name>
<keyword evidence="3" id="KW-1185">Reference proteome</keyword>